<reference evidence="2" key="1">
    <citation type="journal article" date="2021" name="Proc. Natl. Acad. Sci. U.S.A.">
        <title>A Catalog of Tens of Thousands of Viruses from Human Metagenomes Reveals Hidden Associations with Chronic Diseases.</title>
        <authorList>
            <person name="Tisza M.J."/>
            <person name="Buck C.B."/>
        </authorList>
    </citation>
    <scope>NUCLEOTIDE SEQUENCE</scope>
    <source>
        <strain evidence="2">CtX172</strain>
    </source>
</reference>
<sequence length="1176" mass="132578">MYGSRECNGKTRYRTTLSIETQLAMKPVEIEFLVKNNTRQGLSGVSGGIDAVDKDAAQARGRIQALKDEIVRLQKVIAQTPEMDQTENIRQIEALQRQLQALQAATKRTDLVPASAPAAVRSYNSLHMAIQQIIRESPSLAMGLQLYFLAVSNNYPILWDAIARTRAENQLLAASGEKTIPVWRQILSSVGSFQTLLTVGITLAVAYGKEIGNWVTNLFRGKKALDTARMATERFQNTMLEGARNAQQEVVKLNLLYRAATDNARATDDRREAVRKLKEEFSGYFKNLSDEQIMLGQANDTYKELIKNIYKYAKAQAAFKSLVDIEQQELFFNNIPDIEQFLKANDKYLEAQKDVAEKRKTYYAKSWRQPGYDPQTRKDLLQAKDILSDAEESVSYWQERIFEEIRKNKGGEEIIDEIEEKFDGNLGAFLQFLAEQRTKLAAVAEQAQLLENPSGTTTDPEPTSIDQLTEQYKAAVRRQQQSLDDQRVELIENEFDREREAIRLNYEKNRQEYERQEQQTLALIRKLRESGADIDSNAEKTFMAGTAAAIAQAAEIRDRELADVDKKEEASYAKLLEKYETYQQGRLRIARKYDQDIAALASNPEAQQLAREAKQKALDDFTEQFASQFPEFEAWADRVVTASVKKLESLVIEAQEELENLQSETPDDGNAIAVARAKLRKAEQQLAKKQNQTEQETTDTTSWTELHRVLTDVIGTFNEVGDAVGGAGGTIIATAGDIAGSTLQIINAVQAYRKAQAASNTLGMASGILGGISAGIGALTTIVNLFEGGETSMERNLRLAREFNEELRIMKERSRIDSDEFDNIFGDRVYDRYKQNIDVVRTSLEELEKVRERILSRGEEKYQLPGEWRGGAGTGLSGLFRYEKTWENIADSIANMQVQTRHSTWFRSAKYQSLGSLLPELFTDGEVDMDALRQFVEEGGETFQHLARENQEMLREMVDDWETYEEALTAVRDYLQDIFGDLGRTLTDALVDAFENGTDAADTFADSVGQALRSLAKDMIYSSTLGKVFEDAQKRIEEVMQSDLSDEERFAQWSETMKSLVSDAMEQQDDFNRLWEEFRRIAEENGLSIDEEAGTSQQSGKAGAIQTVTQDSFSRVEGLVTSVQIHSAKIDENIEGIVPVLKGSLEAMNAIRENTEPIPQIYELLQTIKRDGLKAI</sequence>
<feature type="coiled-coil region" evidence="1">
    <location>
        <begin position="644"/>
        <end position="699"/>
    </location>
</feature>
<name>A0A8S5QSP1_9CAUD</name>
<organism evidence="2">
    <name type="scientific">Myoviridae sp. ctX172</name>
    <dbReference type="NCBI Taxonomy" id="2826663"/>
    <lineage>
        <taxon>Viruses</taxon>
        <taxon>Duplodnaviria</taxon>
        <taxon>Heunggongvirae</taxon>
        <taxon>Uroviricota</taxon>
        <taxon>Caudoviricetes</taxon>
    </lineage>
</organism>
<proteinExistence type="predicted"/>
<accession>A0A8S5QSP1</accession>
<feature type="coiled-coil region" evidence="1">
    <location>
        <begin position="49"/>
        <end position="105"/>
    </location>
</feature>
<evidence type="ECO:0000313" key="2">
    <source>
        <dbReference type="EMBL" id="DAE22104.1"/>
    </source>
</evidence>
<protein>
    <submittedName>
        <fullName evidence="2">Tail tape measure protein</fullName>
    </submittedName>
</protein>
<keyword evidence="1" id="KW-0175">Coiled coil</keyword>
<evidence type="ECO:0000256" key="1">
    <source>
        <dbReference type="SAM" id="Coils"/>
    </source>
</evidence>
<feature type="coiled-coil region" evidence="1">
    <location>
        <begin position="499"/>
        <end position="530"/>
    </location>
</feature>
<dbReference type="EMBL" id="BK015727">
    <property type="protein sequence ID" value="DAE22104.1"/>
    <property type="molecule type" value="Genomic_DNA"/>
</dbReference>